<gene>
    <name evidence="1" type="ORF">OCTVUL_1B006746</name>
</gene>
<reference evidence="1" key="1">
    <citation type="submission" date="2023-08" db="EMBL/GenBank/DDBJ databases">
        <authorList>
            <person name="Alioto T."/>
            <person name="Alioto T."/>
            <person name="Gomez Garrido J."/>
        </authorList>
    </citation>
    <scope>NUCLEOTIDE SEQUENCE</scope>
</reference>
<protein>
    <submittedName>
        <fullName evidence="1">Uncharacterized protein</fullName>
    </submittedName>
</protein>
<dbReference type="EMBL" id="OX597833">
    <property type="protein sequence ID" value="CAI9737266.1"/>
    <property type="molecule type" value="Genomic_DNA"/>
</dbReference>
<evidence type="ECO:0000313" key="2">
    <source>
        <dbReference type="Proteomes" id="UP001162480"/>
    </source>
</evidence>
<organism evidence="1 2">
    <name type="scientific">Octopus vulgaris</name>
    <name type="common">Common octopus</name>
    <dbReference type="NCBI Taxonomy" id="6645"/>
    <lineage>
        <taxon>Eukaryota</taxon>
        <taxon>Metazoa</taxon>
        <taxon>Spiralia</taxon>
        <taxon>Lophotrochozoa</taxon>
        <taxon>Mollusca</taxon>
        <taxon>Cephalopoda</taxon>
        <taxon>Coleoidea</taxon>
        <taxon>Octopodiformes</taxon>
        <taxon>Octopoda</taxon>
        <taxon>Incirrata</taxon>
        <taxon>Octopodidae</taxon>
        <taxon>Octopus</taxon>
    </lineage>
</organism>
<sequence>MFQALGTRSQCEDNVNHFFFLPVLFLPLLTKKCGKKTFTPTPPPEPAEEAVTVGGGGVNLLNYCNSEDAKYPHTSKDYQLQRHKIKNESIEINPSPPPPFFFFGTVLCEFV</sequence>
<keyword evidence="2" id="KW-1185">Reference proteome</keyword>
<name>A0AA36BMN6_OCTVU</name>
<evidence type="ECO:0000313" key="1">
    <source>
        <dbReference type="EMBL" id="CAI9737266.1"/>
    </source>
</evidence>
<accession>A0AA36BMN6</accession>
<dbReference type="AlphaFoldDB" id="A0AA36BMN6"/>
<dbReference type="Proteomes" id="UP001162480">
    <property type="component" value="Chromosome 20"/>
</dbReference>
<proteinExistence type="predicted"/>